<gene>
    <name evidence="5" type="ORF">TIFTF001_012315</name>
</gene>
<dbReference type="GO" id="GO:0016616">
    <property type="term" value="F:oxidoreductase activity, acting on the CH-OH group of donors, NAD or NADP as acceptor"/>
    <property type="evidence" value="ECO:0007669"/>
    <property type="project" value="TreeGrafter"/>
</dbReference>
<dbReference type="Pfam" id="PF01370">
    <property type="entry name" value="Epimerase"/>
    <property type="match status" value="1"/>
</dbReference>
<dbReference type="InterPro" id="IPR001509">
    <property type="entry name" value="Epimerase_deHydtase"/>
</dbReference>
<dbReference type="PANTHER" id="PTHR10366:SF611">
    <property type="entry name" value="NAD-DEPENDENT EPIMERASE_DEHYDRATASE DOMAIN-CONTAINING PROTEIN"/>
    <property type="match status" value="1"/>
</dbReference>
<reference evidence="5" key="1">
    <citation type="submission" date="2023-07" db="EMBL/GenBank/DDBJ databases">
        <title>draft genome sequence of fig (Ficus carica).</title>
        <authorList>
            <person name="Takahashi T."/>
            <person name="Nishimura K."/>
        </authorList>
    </citation>
    <scope>NUCLEOTIDE SEQUENCE</scope>
</reference>
<keyword evidence="2" id="KW-0560">Oxidoreductase</keyword>
<evidence type="ECO:0000256" key="2">
    <source>
        <dbReference type="ARBA" id="ARBA00023002"/>
    </source>
</evidence>
<proteinExistence type="inferred from homology"/>
<sequence length="253" mass="28073">MAEEEKGSVCVTGATGFTASWLIMRLLRHGNSVGATVRSHPPRSLGIWWGCIFTDFGSRRPLFVSCKRDLSFLTSLPRAHEKLRIFEADLSQPDSFNSIIEGCIGVFHVAHPVIIHDQGYPEDENIKMTMEGTVGILQACLNSKTVKRVVYTSSPVTVAFNGEDLDLIDENTWSDIDFYKSLNLKGTNLYVATKTRTEKAALEFAEKHGLDLVTILPTYVVGPFICNVHLPASVHLGLAMIFDKLVLVDLYIN</sequence>
<dbReference type="FunFam" id="3.40.50.720:FF:000085">
    <property type="entry name" value="Dihydroflavonol reductase"/>
    <property type="match status" value="1"/>
</dbReference>
<comment type="similarity">
    <text evidence="3">Belongs to the NAD(P)-dependent epimerase/dehydratase family. Dihydroflavonol-4-reductase subfamily.</text>
</comment>
<dbReference type="InterPro" id="IPR036291">
    <property type="entry name" value="NAD(P)-bd_dom_sf"/>
</dbReference>
<keyword evidence="1" id="KW-0521">NADP</keyword>
<dbReference type="Proteomes" id="UP001187192">
    <property type="component" value="Unassembled WGS sequence"/>
</dbReference>
<dbReference type="SUPFAM" id="SSF51735">
    <property type="entry name" value="NAD(P)-binding Rossmann-fold domains"/>
    <property type="match status" value="1"/>
</dbReference>
<evidence type="ECO:0000313" key="5">
    <source>
        <dbReference type="EMBL" id="GMN43101.1"/>
    </source>
</evidence>
<evidence type="ECO:0000313" key="6">
    <source>
        <dbReference type="Proteomes" id="UP001187192"/>
    </source>
</evidence>
<comment type="caution">
    <text evidence="5">The sequence shown here is derived from an EMBL/GenBank/DDBJ whole genome shotgun (WGS) entry which is preliminary data.</text>
</comment>
<feature type="domain" description="NAD-dependent epimerase/dehydratase" evidence="4">
    <location>
        <begin position="9"/>
        <end position="224"/>
    </location>
</feature>
<evidence type="ECO:0000256" key="3">
    <source>
        <dbReference type="ARBA" id="ARBA00023445"/>
    </source>
</evidence>
<dbReference type="EMBL" id="BTGU01000015">
    <property type="protein sequence ID" value="GMN43101.1"/>
    <property type="molecule type" value="Genomic_DNA"/>
</dbReference>
<accession>A0AA88AN40</accession>
<evidence type="ECO:0000259" key="4">
    <source>
        <dbReference type="Pfam" id="PF01370"/>
    </source>
</evidence>
<name>A0AA88AN40_FICCA</name>
<keyword evidence="6" id="KW-1185">Reference proteome</keyword>
<dbReference type="Gene3D" id="3.40.50.720">
    <property type="entry name" value="NAD(P)-binding Rossmann-like Domain"/>
    <property type="match status" value="1"/>
</dbReference>
<evidence type="ECO:0000256" key="1">
    <source>
        <dbReference type="ARBA" id="ARBA00022857"/>
    </source>
</evidence>
<dbReference type="PANTHER" id="PTHR10366">
    <property type="entry name" value="NAD DEPENDENT EPIMERASE/DEHYDRATASE"/>
    <property type="match status" value="1"/>
</dbReference>
<dbReference type="InterPro" id="IPR050425">
    <property type="entry name" value="NAD(P)_dehydrat-like"/>
</dbReference>
<organism evidence="5 6">
    <name type="scientific">Ficus carica</name>
    <name type="common">Common fig</name>
    <dbReference type="NCBI Taxonomy" id="3494"/>
    <lineage>
        <taxon>Eukaryota</taxon>
        <taxon>Viridiplantae</taxon>
        <taxon>Streptophyta</taxon>
        <taxon>Embryophyta</taxon>
        <taxon>Tracheophyta</taxon>
        <taxon>Spermatophyta</taxon>
        <taxon>Magnoliopsida</taxon>
        <taxon>eudicotyledons</taxon>
        <taxon>Gunneridae</taxon>
        <taxon>Pentapetalae</taxon>
        <taxon>rosids</taxon>
        <taxon>fabids</taxon>
        <taxon>Rosales</taxon>
        <taxon>Moraceae</taxon>
        <taxon>Ficeae</taxon>
        <taxon>Ficus</taxon>
    </lineage>
</organism>
<protein>
    <recommendedName>
        <fullName evidence="4">NAD-dependent epimerase/dehydratase domain-containing protein</fullName>
    </recommendedName>
</protein>
<dbReference type="AlphaFoldDB" id="A0AA88AN40"/>